<keyword evidence="1" id="KW-0812">Transmembrane</keyword>
<keyword evidence="1" id="KW-0472">Membrane</keyword>
<accession>A0ABR0VJZ1</accession>
<evidence type="ECO:0000313" key="2">
    <source>
        <dbReference type="EMBL" id="KAK6135503.1"/>
    </source>
</evidence>
<name>A0ABR0VJZ1_REHGL</name>
<reference evidence="2 3" key="1">
    <citation type="journal article" date="2021" name="Comput. Struct. Biotechnol. J.">
        <title>De novo genome assembly of the potent medicinal plant Rehmannia glutinosa using nanopore technology.</title>
        <authorList>
            <person name="Ma L."/>
            <person name="Dong C."/>
            <person name="Song C."/>
            <person name="Wang X."/>
            <person name="Zheng X."/>
            <person name="Niu Y."/>
            <person name="Chen S."/>
            <person name="Feng W."/>
        </authorList>
    </citation>
    <scope>NUCLEOTIDE SEQUENCE [LARGE SCALE GENOMIC DNA]</scope>
    <source>
        <strain evidence="2">DH-2019</strain>
    </source>
</reference>
<dbReference type="InterPro" id="IPR004158">
    <property type="entry name" value="DUF247_pln"/>
</dbReference>
<evidence type="ECO:0000256" key="1">
    <source>
        <dbReference type="SAM" id="Phobius"/>
    </source>
</evidence>
<sequence length="505" mass="57175">MSSNSIFTSVESEKRWVLAMDKNFPQQHTVDIDFNIPCCVFRVPKTLTESKPEAYAPQHLGLGPYHHLRPELYKMQQQKLAAIRKFLGPEKIHNFGRAVEALVQSEPVLRACYDQYLDLDTQTLAWILAIDGLYLLQFLKNYPELKNLTGDILMLENQIPVVLLEKIRQVFELDDYNSLFDDFQAFCRDNSPLELNEEHFVILGKTDQVHLLHLMYYLILNNTNIQDGRFRISMFSGGVERILLDNVVDGLQFLGDRGLPGAGTAGQVVSFLEKVPWDKILGLFKKGYCCNIEQNPSVDEIGIPSVSQMTEIAGIRFSLTPGGIRDIRFVDDDDENGKTFYLPVIRINATSETILRNLVAYEAALAKPGSTVEVAEYVDLMCGIIDNQKDVDILRKEKIIESELDDEEIVSIFNGISKSMRKNSSKSNIEEAIDNVNARYDNLGRVKVKRFVEKYVYASLKLMSVLITIAVLVLLILQAFCSVFGCGRWFGKIGTQSGNLLFSDQ</sequence>
<dbReference type="PANTHER" id="PTHR31549">
    <property type="entry name" value="PROTEIN, PUTATIVE (DUF247)-RELATED-RELATED"/>
    <property type="match status" value="1"/>
</dbReference>
<organism evidence="2 3">
    <name type="scientific">Rehmannia glutinosa</name>
    <name type="common">Chinese foxglove</name>
    <dbReference type="NCBI Taxonomy" id="99300"/>
    <lineage>
        <taxon>Eukaryota</taxon>
        <taxon>Viridiplantae</taxon>
        <taxon>Streptophyta</taxon>
        <taxon>Embryophyta</taxon>
        <taxon>Tracheophyta</taxon>
        <taxon>Spermatophyta</taxon>
        <taxon>Magnoliopsida</taxon>
        <taxon>eudicotyledons</taxon>
        <taxon>Gunneridae</taxon>
        <taxon>Pentapetalae</taxon>
        <taxon>asterids</taxon>
        <taxon>lamiids</taxon>
        <taxon>Lamiales</taxon>
        <taxon>Orobanchaceae</taxon>
        <taxon>Rehmannieae</taxon>
        <taxon>Rehmannia</taxon>
    </lineage>
</organism>
<comment type="caution">
    <text evidence="2">The sequence shown here is derived from an EMBL/GenBank/DDBJ whole genome shotgun (WGS) entry which is preliminary data.</text>
</comment>
<keyword evidence="1" id="KW-1133">Transmembrane helix</keyword>
<protein>
    <submittedName>
        <fullName evidence="2">Uncharacterized protein</fullName>
    </submittedName>
</protein>
<feature type="transmembrane region" description="Helical" evidence="1">
    <location>
        <begin position="455"/>
        <end position="477"/>
    </location>
</feature>
<dbReference type="Pfam" id="PF03140">
    <property type="entry name" value="DUF247"/>
    <property type="match status" value="1"/>
</dbReference>
<keyword evidence="3" id="KW-1185">Reference proteome</keyword>
<proteinExistence type="predicted"/>
<dbReference type="PANTHER" id="PTHR31549:SF289">
    <property type="match status" value="1"/>
</dbReference>
<dbReference type="EMBL" id="JABTTQ020001092">
    <property type="protein sequence ID" value="KAK6135503.1"/>
    <property type="molecule type" value="Genomic_DNA"/>
</dbReference>
<gene>
    <name evidence="2" type="ORF">DH2020_030756</name>
</gene>
<dbReference type="Proteomes" id="UP001318860">
    <property type="component" value="Unassembled WGS sequence"/>
</dbReference>
<evidence type="ECO:0000313" key="3">
    <source>
        <dbReference type="Proteomes" id="UP001318860"/>
    </source>
</evidence>